<evidence type="ECO:0000256" key="12">
    <source>
        <dbReference type="ARBA" id="ARBA00023251"/>
    </source>
</evidence>
<evidence type="ECO:0000256" key="11">
    <source>
        <dbReference type="ARBA" id="ARBA00023136"/>
    </source>
</evidence>
<evidence type="ECO:0000256" key="14">
    <source>
        <dbReference type="ARBA" id="ARBA00032707"/>
    </source>
</evidence>
<organism evidence="18 19">
    <name type="scientific">Actinomadura gamaensis</name>
    <dbReference type="NCBI Taxonomy" id="1763541"/>
    <lineage>
        <taxon>Bacteria</taxon>
        <taxon>Bacillati</taxon>
        <taxon>Actinomycetota</taxon>
        <taxon>Actinomycetes</taxon>
        <taxon>Streptosporangiales</taxon>
        <taxon>Thermomonosporaceae</taxon>
        <taxon>Actinomadura</taxon>
    </lineage>
</organism>
<feature type="transmembrane region" description="Helical" evidence="17">
    <location>
        <begin position="99"/>
        <end position="117"/>
    </location>
</feature>
<evidence type="ECO:0000256" key="13">
    <source>
        <dbReference type="ARBA" id="ARBA00023316"/>
    </source>
</evidence>
<dbReference type="PANTHER" id="PTHR30622">
    <property type="entry name" value="UNDECAPRENYL-DIPHOSPHATASE"/>
    <property type="match status" value="1"/>
</dbReference>
<feature type="transmembrane region" description="Helical" evidence="17">
    <location>
        <begin position="129"/>
        <end position="145"/>
    </location>
</feature>
<keyword evidence="9 17" id="KW-0573">Peptidoglycan synthesis</keyword>
<dbReference type="GO" id="GO:0050380">
    <property type="term" value="F:undecaprenyl-diphosphatase activity"/>
    <property type="evidence" value="ECO:0007669"/>
    <property type="project" value="UniProtKB-EC"/>
</dbReference>
<dbReference type="InterPro" id="IPR003824">
    <property type="entry name" value="UppP"/>
</dbReference>
<gene>
    <name evidence="17" type="primary">uppP</name>
    <name evidence="18" type="ORF">ACFPCY_27710</name>
</gene>
<keyword evidence="12 17" id="KW-0046">Antibiotic resistance</keyword>
<dbReference type="PANTHER" id="PTHR30622:SF4">
    <property type="entry name" value="UNDECAPRENYL-DIPHOSPHATASE"/>
    <property type="match status" value="1"/>
</dbReference>
<keyword evidence="13 17" id="KW-0961">Cell wall biogenesis/degradation</keyword>
<evidence type="ECO:0000256" key="1">
    <source>
        <dbReference type="ARBA" id="ARBA00004651"/>
    </source>
</evidence>
<evidence type="ECO:0000256" key="15">
    <source>
        <dbReference type="ARBA" id="ARBA00032932"/>
    </source>
</evidence>
<dbReference type="HAMAP" id="MF_01006">
    <property type="entry name" value="Undec_diphosphatase"/>
    <property type="match status" value="1"/>
</dbReference>
<dbReference type="NCBIfam" id="NF001395">
    <property type="entry name" value="PRK00281.3-1"/>
    <property type="match status" value="1"/>
</dbReference>
<comment type="function">
    <text evidence="17">Catalyzes the dephosphorylation of undecaprenyl diphosphate (UPP). Confers resistance to bacitracin.</text>
</comment>
<dbReference type="Pfam" id="PF02673">
    <property type="entry name" value="BacA"/>
    <property type="match status" value="1"/>
</dbReference>
<comment type="subcellular location">
    <subcellularLocation>
        <location evidence="1 17">Cell membrane</location>
        <topology evidence="1 17">Multi-pass membrane protein</topology>
    </subcellularLocation>
</comment>
<dbReference type="EC" id="3.6.1.27" evidence="3 17"/>
<evidence type="ECO:0000256" key="16">
    <source>
        <dbReference type="ARBA" id="ARBA00047594"/>
    </source>
</evidence>
<evidence type="ECO:0000256" key="5">
    <source>
        <dbReference type="ARBA" id="ARBA00022475"/>
    </source>
</evidence>
<evidence type="ECO:0000256" key="6">
    <source>
        <dbReference type="ARBA" id="ARBA00022692"/>
    </source>
</evidence>
<evidence type="ECO:0000313" key="18">
    <source>
        <dbReference type="EMBL" id="MFC4911124.1"/>
    </source>
</evidence>
<evidence type="ECO:0000256" key="8">
    <source>
        <dbReference type="ARBA" id="ARBA00022960"/>
    </source>
</evidence>
<comment type="miscellaneous">
    <text evidence="17">Bacitracin is thought to be involved in the inhibition of peptidoglycan synthesis by sequestering undecaprenyl diphosphate, thereby reducing the pool of lipid carrier available.</text>
</comment>
<evidence type="ECO:0000313" key="19">
    <source>
        <dbReference type="Proteomes" id="UP001595872"/>
    </source>
</evidence>
<keyword evidence="6 17" id="KW-0812">Transmembrane</keyword>
<keyword evidence="7 17" id="KW-0378">Hydrolase</keyword>
<keyword evidence="10 17" id="KW-1133">Transmembrane helix</keyword>
<reference evidence="19" key="1">
    <citation type="journal article" date="2019" name="Int. J. Syst. Evol. Microbiol.">
        <title>The Global Catalogue of Microorganisms (GCM) 10K type strain sequencing project: providing services to taxonomists for standard genome sequencing and annotation.</title>
        <authorList>
            <consortium name="The Broad Institute Genomics Platform"/>
            <consortium name="The Broad Institute Genome Sequencing Center for Infectious Disease"/>
            <person name="Wu L."/>
            <person name="Ma J."/>
        </authorList>
    </citation>
    <scope>NUCLEOTIDE SEQUENCE [LARGE SCALE GENOMIC DNA]</scope>
    <source>
        <strain evidence="19">KLKA75</strain>
    </source>
</reference>
<sequence>MSLTYPEAIVVGLFQGVTELFPVSSLGHSVLIPALVGGRWARDLDVSASQSPYLAFLVGLHVATALALVVFFWRDWIRIVAGFATSLKDRRVETSDQRLAWLLIVATVPVGAAGLALDHVFRTVLGKPMPAALFLAANGLLLFLGERLRRKAPSTAVPAAPAQAPVTPARDASSRATRVDLPVIEDPDVASDRRLSRLGWWEALMIGAAEILALLPGISRSGATMVAGLTRGLSHEDAARFSFLLATPVILAAGVLKLPELTGPEGKGIHGQILAGSVAAAVAAYLAVRFLVKYFETRTLTPFAIYCGAAGLLSAAYLAAT</sequence>
<feature type="transmembrane region" description="Helical" evidence="17">
    <location>
        <begin position="53"/>
        <end position="73"/>
    </location>
</feature>
<comment type="caution">
    <text evidence="18">The sequence shown here is derived from an EMBL/GenBank/DDBJ whole genome shotgun (WGS) entry which is preliminary data.</text>
</comment>
<feature type="transmembrane region" description="Helical" evidence="17">
    <location>
        <begin position="238"/>
        <end position="256"/>
    </location>
</feature>
<dbReference type="Proteomes" id="UP001595872">
    <property type="component" value="Unassembled WGS sequence"/>
</dbReference>
<feature type="transmembrane region" description="Helical" evidence="17">
    <location>
        <begin position="300"/>
        <end position="320"/>
    </location>
</feature>
<evidence type="ECO:0000256" key="4">
    <source>
        <dbReference type="ARBA" id="ARBA00021581"/>
    </source>
</evidence>
<evidence type="ECO:0000256" key="9">
    <source>
        <dbReference type="ARBA" id="ARBA00022984"/>
    </source>
</evidence>
<protein>
    <recommendedName>
        <fullName evidence="4 17">Undecaprenyl-diphosphatase</fullName>
        <ecNumber evidence="3 17">3.6.1.27</ecNumber>
    </recommendedName>
    <alternativeName>
        <fullName evidence="15 17">Bacitracin resistance protein</fullName>
    </alternativeName>
    <alternativeName>
        <fullName evidence="14 17">Undecaprenyl pyrophosphate phosphatase</fullName>
    </alternativeName>
</protein>
<comment type="similarity">
    <text evidence="2 17">Belongs to the UppP family.</text>
</comment>
<keyword evidence="5 17" id="KW-1003">Cell membrane</keyword>
<keyword evidence="11 17" id="KW-0472">Membrane</keyword>
<evidence type="ECO:0000256" key="3">
    <source>
        <dbReference type="ARBA" id="ARBA00012374"/>
    </source>
</evidence>
<name>A0ABV9U4K2_9ACTN</name>
<comment type="catalytic activity">
    <reaction evidence="16 17">
        <text>di-trans,octa-cis-undecaprenyl diphosphate + H2O = di-trans,octa-cis-undecaprenyl phosphate + phosphate + H(+)</text>
        <dbReference type="Rhea" id="RHEA:28094"/>
        <dbReference type="ChEBI" id="CHEBI:15377"/>
        <dbReference type="ChEBI" id="CHEBI:15378"/>
        <dbReference type="ChEBI" id="CHEBI:43474"/>
        <dbReference type="ChEBI" id="CHEBI:58405"/>
        <dbReference type="ChEBI" id="CHEBI:60392"/>
        <dbReference type="EC" id="3.6.1.27"/>
    </reaction>
</comment>
<proteinExistence type="inferred from homology"/>
<keyword evidence="19" id="KW-1185">Reference proteome</keyword>
<evidence type="ECO:0000256" key="2">
    <source>
        <dbReference type="ARBA" id="ARBA00010621"/>
    </source>
</evidence>
<dbReference type="RefSeq" id="WP_378259769.1">
    <property type="nucleotide sequence ID" value="NZ_JBHSIT010000008.1"/>
</dbReference>
<accession>A0ABV9U4K2</accession>
<keyword evidence="8 17" id="KW-0133">Cell shape</keyword>
<evidence type="ECO:0000256" key="10">
    <source>
        <dbReference type="ARBA" id="ARBA00022989"/>
    </source>
</evidence>
<feature type="transmembrane region" description="Helical" evidence="17">
    <location>
        <begin position="268"/>
        <end position="288"/>
    </location>
</feature>
<evidence type="ECO:0000256" key="7">
    <source>
        <dbReference type="ARBA" id="ARBA00022801"/>
    </source>
</evidence>
<evidence type="ECO:0000256" key="17">
    <source>
        <dbReference type="HAMAP-Rule" id="MF_01006"/>
    </source>
</evidence>
<dbReference type="EMBL" id="JBHSIT010000008">
    <property type="protein sequence ID" value="MFC4911124.1"/>
    <property type="molecule type" value="Genomic_DNA"/>
</dbReference>